<dbReference type="OrthoDB" id="565387at2"/>
<accession>A0A7X3MTR9</accession>
<keyword evidence="3" id="KW-1185">Reference proteome</keyword>
<dbReference type="GO" id="GO:0003676">
    <property type="term" value="F:nucleic acid binding"/>
    <property type="evidence" value="ECO:0007669"/>
    <property type="project" value="InterPro"/>
</dbReference>
<dbReference type="Proteomes" id="UP000436483">
    <property type="component" value="Unassembled WGS sequence"/>
</dbReference>
<comment type="caution">
    <text evidence="2">The sequence shown here is derived from an EMBL/GenBank/DDBJ whole genome shotgun (WGS) entry which is preliminary data.</text>
</comment>
<sequence length="69" mass="7533">MLHLPPYSPDPNPMEQLFSKLKPLLRTSGHATRRRSGRPSEKCSTAFQRRSAGTASGIADVSPSKSKPL</sequence>
<feature type="region of interest" description="Disordered" evidence="1">
    <location>
        <begin position="24"/>
        <end position="69"/>
    </location>
</feature>
<dbReference type="Gene3D" id="3.30.420.10">
    <property type="entry name" value="Ribonuclease H-like superfamily/Ribonuclease H"/>
    <property type="match status" value="1"/>
</dbReference>
<protein>
    <recommendedName>
        <fullName evidence="4">Tc1-like transposase DDE domain-containing protein</fullName>
    </recommendedName>
</protein>
<dbReference type="InterPro" id="IPR036397">
    <property type="entry name" value="RNaseH_sf"/>
</dbReference>
<dbReference type="EMBL" id="WURB01000010">
    <property type="protein sequence ID" value="MXQ12835.1"/>
    <property type="molecule type" value="Genomic_DNA"/>
</dbReference>
<gene>
    <name evidence="2" type="ORF">GR328_15485</name>
</gene>
<reference evidence="2 3" key="2">
    <citation type="submission" date="2020-01" db="EMBL/GenBank/DDBJ databases">
        <title>Microvirga sp. nov., an arsenate reduction bacterium isolated from Tibet hotspring sediments.</title>
        <authorList>
            <person name="Xian W.-D."/>
            <person name="Li W.-J."/>
        </authorList>
    </citation>
    <scope>NUCLEOTIDE SEQUENCE [LARGE SCALE GENOMIC DNA]</scope>
    <source>
        <strain evidence="2 3">KCTC 23863</strain>
    </source>
</reference>
<evidence type="ECO:0000256" key="1">
    <source>
        <dbReference type="SAM" id="MobiDB-lite"/>
    </source>
</evidence>
<evidence type="ECO:0000313" key="2">
    <source>
        <dbReference type="EMBL" id="MXQ12835.1"/>
    </source>
</evidence>
<evidence type="ECO:0008006" key="4">
    <source>
        <dbReference type="Google" id="ProtNLM"/>
    </source>
</evidence>
<dbReference type="AlphaFoldDB" id="A0A7X3MTR9"/>
<reference evidence="2 3" key="1">
    <citation type="submission" date="2019-12" db="EMBL/GenBank/DDBJ databases">
        <authorList>
            <person name="Yuan C.-G."/>
        </authorList>
    </citation>
    <scope>NUCLEOTIDE SEQUENCE [LARGE SCALE GENOMIC DNA]</scope>
    <source>
        <strain evidence="2 3">KCTC 23863</strain>
    </source>
</reference>
<name>A0A7X3MTR9_9HYPH</name>
<proteinExistence type="predicted"/>
<feature type="compositionally biased region" description="Polar residues" evidence="1">
    <location>
        <begin position="42"/>
        <end position="54"/>
    </location>
</feature>
<evidence type="ECO:0000313" key="3">
    <source>
        <dbReference type="Proteomes" id="UP000436483"/>
    </source>
</evidence>
<organism evidence="2 3">
    <name type="scientific">Microvirga makkahensis</name>
    <dbReference type="NCBI Taxonomy" id="1128670"/>
    <lineage>
        <taxon>Bacteria</taxon>
        <taxon>Pseudomonadati</taxon>
        <taxon>Pseudomonadota</taxon>
        <taxon>Alphaproteobacteria</taxon>
        <taxon>Hyphomicrobiales</taxon>
        <taxon>Methylobacteriaceae</taxon>
        <taxon>Microvirga</taxon>
    </lineage>
</organism>